<protein>
    <recommendedName>
        <fullName evidence="5">Acetyltransferase</fullName>
        <ecNumber evidence="5">2.3.1.-</ecNumber>
    </recommendedName>
</protein>
<dbReference type="Pfam" id="PF12464">
    <property type="entry name" value="Mac"/>
    <property type="match status" value="1"/>
</dbReference>
<organism evidence="7 8">
    <name type="scientific">Parablautia muri</name>
    <dbReference type="NCBI Taxonomy" id="2320879"/>
    <lineage>
        <taxon>Bacteria</taxon>
        <taxon>Bacillati</taxon>
        <taxon>Bacillota</taxon>
        <taxon>Clostridia</taxon>
        <taxon>Lachnospirales</taxon>
        <taxon>Lachnospiraceae</taxon>
        <taxon>Parablautia</taxon>
    </lineage>
</organism>
<comment type="caution">
    <text evidence="7">The sequence shown here is derived from an EMBL/GenBank/DDBJ whole genome shotgun (WGS) entry which is preliminary data.</text>
</comment>
<dbReference type="FunFam" id="2.160.10.10:FF:000025">
    <property type="entry name" value="Hexapeptide-repeat containing-acetyltransferase"/>
    <property type="match status" value="1"/>
</dbReference>
<dbReference type="PANTHER" id="PTHR43017">
    <property type="entry name" value="GALACTOSIDE O-ACETYLTRANSFERASE"/>
    <property type="match status" value="1"/>
</dbReference>
<evidence type="ECO:0000256" key="5">
    <source>
        <dbReference type="RuleBase" id="RU367021"/>
    </source>
</evidence>
<evidence type="ECO:0000256" key="2">
    <source>
        <dbReference type="ARBA" id="ARBA00022679"/>
    </source>
</evidence>
<keyword evidence="3" id="KW-0677">Repeat</keyword>
<dbReference type="CDD" id="cd03357">
    <property type="entry name" value="LbH_MAT_GAT"/>
    <property type="match status" value="1"/>
</dbReference>
<comment type="similarity">
    <text evidence="1 5">Belongs to the transferase hexapeptide repeat family.</text>
</comment>
<name>A0A9X5GS14_9FIRM</name>
<gene>
    <name evidence="7" type="ORF">D5281_08910</name>
</gene>
<reference evidence="7" key="1">
    <citation type="submission" date="2018-09" db="EMBL/GenBank/DDBJ databases">
        <title>Murine metabolic-syndrome-specific gut microbial biobank.</title>
        <authorList>
            <person name="Liu C."/>
        </authorList>
    </citation>
    <scope>NUCLEOTIDE SEQUENCE</scope>
    <source>
        <strain evidence="7">D42-62</strain>
    </source>
</reference>
<evidence type="ECO:0000259" key="6">
    <source>
        <dbReference type="SMART" id="SM01266"/>
    </source>
</evidence>
<evidence type="ECO:0000256" key="1">
    <source>
        <dbReference type="ARBA" id="ARBA00007274"/>
    </source>
</evidence>
<evidence type="ECO:0000313" key="8">
    <source>
        <dbReference type="Proteomes" id="UP001154420"/>
    </source>
</evidence>
<keyword evidence="8" id="KW-1185">Reference proteome</keyword>
<dbReference type="GO" id="GO:0008870">
    <property type="term" value="F:galactoside O-acetyltransferase activity"/>
    <property type="evidence" value="ECO:0007669"/>
    <property type="project" value="TreeGrafter"/>
</dbReference>
<dbReference type="OrthoDB" id="9801697at2"/>
<evidence type="ECO:0000256" key="4">
    <source>
        <dbReference type="ARBA" id="ARBA00023315"/>
    </source>
</evidence>
<dbReference type="Pfam" id="PF00132">
    <property type="entry name" value="Hexapep"/>
    <property type="match status" value="1"/>
</dbReference>
<dbReference type="InterPro" id="IPR024688">
    <property type="entry name" value="Mac_dom"/>
</dbReference>
<dbReference type="Proteomes" id="UP001154420">
    <property type="component" value="Unassembled WGS sequence"/>
</dbReference>
<dbReference type="InterPro" id="IPR011004">
    <property type="entry name" value="Trimer_LpxA-like_sf"/>
</dbReference>
<dbReference type="SUPFAM" id="SSF51161">
    <property type="entry name" value="Trimeric LpxA-like enzymes"/>
    <property type="match status" value="1"/>
</dbReference>
<dbReference type="EC" id="2.3.1.-" evidence="5"/>
<accession>A0A9X5GS14</accession>
<dbReference type="AlphaFoldDB" id="A0A9X5GS14"/>
<evidence type="ECO:0000313" key="7">
    <source>
        <dbReference type="EMBL" id="NBJ92711.1"/>
    </source>
</evidence>
<dbReference type="Gene3D" id="2.160.10.10">
    <property type="entry name" value="Hexapeptide repeat proteins"/>
    <property type="match status" value="1"/>
</dbReference>
<dbReference type="InterPro" id="IPR039369">
    <property type="entry name" value="LacA-like"/>
</dbReference>
<evidence type="ECO:0000256" key="3">
    <source>
        <dbReference type="ARBA" id="ARBA00022737"/>
    </source>
</evidence>
<keyword evidence="2 5" id="KW-0808">Transferase</keyword>
<dbReference type="SMART" id="SM01266">
    <property type="entry name" value="Mac"/>
    <property type="match status" value="1"/>
</dbReference>
<proteinExistence type="inferred from homology"/>
<feature type="domain" description="Maltose/galactoside acetyltransferase" evidence="6">
    <location>
        <begin position="4"/>
        <end position="58"/>
    </location>
</feature>
<dbReference type="RefSeq" id="WP_160559799.1">
    <property type="nucleotide sequence ID" value="NZ_QZDT01000011.1"/>
</dbReference>
<dbReference type="InterPro" id="IPR001451">
    <property type="entry name" value="Hexapep"/>
</dbReference>
<sequence length="199" mass="21994">MNELEKCMAGEYYDCHDKIFLGFKVRARELLKEYHTLAYEQKEKKTDILKRLFGGIGSNVSVGLPFLCDYGRNIYIGNNVSVNMNCTFVDCNKITIGDNVLIASNVQLYTAAHPIELSERLTPDWNPETEQYFCRTYALPIQIGNGCWLGGGVIVLPGVTIGSGCVIGAGSVVTKDIPEHSLAVGNPCRVIRKLNGEKE</sequence>
<keyword evidence="4 5" id="KW-0012">Acyltransferase</keyword>
<dbReference type="EMBL" id="QZDT01000011">
    <property type="protein sequence ID" value="NBJ92711.1"/>
    <property type="molecule type" value="Genomic_DNA"/>
</dbReference>
<dbReference type="PANTHER" id="PTHR43017:SF1">
    <property type="entry name" value="ACETYLTRANSFERASE YJL218W-RELATED"/>
    <property type="match status" value="1"/>
</dbReference>